<keyword evidence="3 10" id="KW-0813">Transport</keyword>
<comment type="function">
    <text evidence="10">Inner membrane component of the type II secretion system required for the energy-dependent secretion of extracellular factors such as proteases and toxins from the periplasm.</text>
</comment>
<evidence type="ECO:0000256" key="7">
    <source>
        <dbReference type="ARBA" id="ARBA00022927"/>
    </source>
</evidence>
<keyword evidence="5 10" id="KW-0997">Cell inner membrane</keyword>
<comment type="similarity">
    <text evidence="2 10">Belongs to the GSP M family.</text>
</comment>
<keyword evidence="13" id="KW-1185">Reference proteome</keyword>
<dbReference type="InterPro" id="IPR007690">
    <property type="entry name" value="T2SS_GspM"/>
</dbReference>
<dbReference type="GO" id="GO:0015628">
    <property type="term" value="P:protein secretion by the type II secretion system"/>
    <property type="evidence" value="ECO:0007669"/>
    <property type="project" value="InterPro"/>
</dbReference>
<evidence type="ECO:0000313" key="12">
    <source>
        <dbReference type="EMBL" id="QIA64496.1"/>
    </source>
</evidence>
<evidence type="ECO:0000256" key="9">
    <source>
        <dbReference type="ARBA" id="ARBA00023136"/>
    </source>
</evidence>
<evidence type="ECO:0000256" key="4">
    <source>
        <dbReference type="ARBA" id="ARBA00022475"/>
    </source>
</evidence>
<dbReference type="EMBL" id="CP047475">
    <property type="protein sequence ID" value="QIA64496.1"/>
    <property type="molecule type" value="Genomic_DNA"/>
</dbReference>
<name>A0A7Z2T590_9VIBR</name>
<evidence type="ECO:0000256" key="6">
    <source>
        <dbReference type="ARBA" id="ARBA00022692"/>
    </source>
</evidence>
<dbReference type="Pfam" id="PF04612">
    <property type="entry name" value="T2SSM"/>
    <property type="match status" value="1"/>
</dbReference>
<proteinExistence type="inferred from homology"/>
<keyword evidence="8 11" id="KW-1133">Transmembrane helix</keyword>
<dbReference type="Proteomes" id="UP000464262">
    <property type="component" value="Chromosome 1"/>
</dbReference>
<accession>A0A7Z2T590</accession>
<dbReference type="SUPFAM" id="SSF103054">
    <property type="entry name" value="General secretion pathway protein M, EpsM"/>
    <property type="match status" value="1"/>
</dbReference>
<evidence type="ECO:0000256" key="11">
    <source>
        <dbReference type="SAM" id="Phobius"/>
    </source>
</evidence>
<evidence type="ECO:0000256" key="10">
    <source>
        <dbReference type="PIRNR" id="PIRNR006291"/>
    </source>
</evidence>
<evidence type="ECO:0000256" key="3">
    <source>
        <dbReference type="ARBA" id="ARBA00022448"/>
    </source>
</evidence>
<dbReference type="InterPro" id="IPR023229">
    <property type="entry name" value="T2SS_M_periplasmic_sf"/>
</dbReference>
<evidence type="ECO:0000256" key="5">
    <source>
        <dbReference type="ARBA" id="ARBA00022519"/>
    </source>
</evidence>
<dbReference type="PIRSF" id="PIRSF006291">
    <property type="entry name" value="GspM"/>
    <property type="match status" value="1"/>
</dbReference>
<sequence length="165" mass="18920">MMEQLATVKSWWQGLSQREQRLVGVCAGFALLGILYWGLIQPIQAKAENARLRIDAERQLLSWVTNKADEVTQLRAQGGIVTSNQPLNQLIYSSASRYQVEIIRMTPRDDMMQVWVQPIPFEQLLNWISYLKEQQGVEVAFLDVDRTDRAGLVDVKRLQFQKGGN</sequence>
<dbReference type="GO" id="GO:0005886">
    <property type="term" value="C:plasma membrane"/>
    <property type="evidence" value="ECO:0007669"/>
    <property type="project" value="UniProtKB-SubCell"/>
</dbReference>
<protein>
    <recommendedName>
        <fullName evidence="10">Type II secretion system protein M</fullName>
        <shortName evidence="10">T2SS protein M</shortName>
    </recommendedName>
    <alternativeName>
        <fullName evidence="10">General secretion pathway protein M</fullName>
    </alternativeName>
</protein>
<evidence type="ECO:0000313" key="13">
    <source>
        <dbReference type="Proteomes" id="UP000464262"/>
    </source>
</evidence>
<keyword evidence="9 10" id="KW-0472">Membrane</keyword>
<feature type="transmembrane region" description="Helical" evidence="11">
    <location>
        <begin position="21"/>
        <end position="39"/>
    </location>
</feature>
<keyword evidence="6 11" id="KW-0812">Transmembrane</keyword>
<keyword evidence="4 10" id="KW-1003">Cell membrane</keyword>
<dbReference type="RefSeq" id="WP_164649399.1">
    <property type="nucleotide sequence ID" value="NZ_CP047475.1"/>
</dbReference>
<organism evidence="12 13">
    <name type="scientific">Vibrio astriarenae</name>
    <dbReference type="NCBI Taxonomy" id="1481923"/>
    <lineage>
        <taxon>Bacteria</taxon>
        <taxon>Pseudomonadati</taxon>
        <taxon>Pseudomonadota</taxon>
        <taxon>Gammaproteobacteria</taxon>
        <taxon>Vibrionales</taxon>
        <taxon>Vibrionaceae</taxon>
        <taxon>Vibrio</taxon>
    </lineage>
</organism>
<dbReference type="GO" id="GO:0015627">
    <property type="term" value="C:type II protein secretion system complex"/>
    <property type="evidence" value="ECO:0007669"/>
    <property type="project" value="InterPro"/>
</dbReference>
<dbReference type="AlphaFoldDB" id="A0A7Z2T590"/>
<comment type="subcellular location">
    <subcellularLocation>
        <location evidence="1">Cell inner membrane</location>
        <topology evidence="1">Single-pass membrane protein</topology>
    </subcellularLocation>
</comment>
<evidence type="ECO:0000256" key="8">
    <source>
        <dbReference type="ARBA" id="ARBA00022989"/>
    </source>
</evidence>
<keyword evidence="7 10" id="KW-0653">Protein transport</keyword>
<gene>
    <name evidence="12" type="ORF">GT360_13795</name>
</gene>
<dbReference type="KEGG" id="vas:GT360_13795"/>
<evidence type="ECO:0000256" key="2">
    <source>
        <dbReference type="ARBA" id="ARBA00010637"/>
    </source>
</evidence>
<dbReference type="Gene3D" id="3.30.1360.100">
    <property type="entry name" value="General secretion pathway protein M, EpsM"/>
    <property type="match status" value="1"/>
</dbReference>
<evidence type="ECO:0000256" key="1">
    <source>
        <dbReference type="ARBA" id="ARBA00004377"/>
    </source>
</evidence>
<reference evidence="12 13" key="1">
    <citation type="submission" date="2020-01" db="EMBL/GenBank/DDBJ databases">
        <title>Whole genome and functional gene identification of agarase of Vibrio HN897.</title>
        <authorList>
            <person name="Liu Y."/>
            <person name="Zhao Z."/>
        </authorList>
    </citation>
    <scope>NUCLEOTIDE SEQUENCE [LARGE SCALE GENOMIC DNA]</scope>
    <source>
        <strain evidence="12 13">HN897</strain>
    </source>
</reference>